<comment type="caution">
    <text evidence="1">The sequence shown here is derived from an EMBL/GenBank/DDBJ whole genome shotgun (WGS) entry which is preliminary data.</text>
</comment>
<proteinExistence type="predicted"/>
<feature type="non-terminal residue" evidence="1">
    <location>
        <position position="84"/>
    </location>
</feature>
<feature type="non-terminal residue" evidence="1">
    <location>
        <position position="1"/>
    </location>
</feature>
<evidence type="ECO:0000313" key="1">
    <source>
        <dbReference type="EMBL" id="CAK0796571.1"/>
    </source>
</evidence>
<organism evidence="1 2">
    <name type="scientific">Prorocentrum cordatum</name>
    <dbReference type="NCBI Taxonomy" id="2364126"/>
    <lineage>
        <taxon>Eukaryota</taxon>
        <taxon>Sar</taxon>
        <taxon>Alveolata</taxon>
        <taxon>Dinophyceae</taxon>
        <taxon>Prorocentrales</taxon>
        <taxon>Prorocentraceae</taxon>
        <taxon>Prorocentrum</taxon>
    </lineage>
</organism>
<name>A0ABN9PWX8_9DINO</name>
<dbReference type="Proteomes" id="UP001189429">
    <property type="component" value="Unassembled WGS sequence"/>
</dbReference>
<evidence type="ECO:0000313" key="2">
    <source>
        <dbReference type="Proteomes" id="UP001189429"/>
    </source>
</evidence>
<gene>
    <name evidence="1" type="ORF">PCOR1329_LOCUS5924</name>
</gene>
<keyword evidence="2" id="KW-1185">Reference proteome</keyword>
<sequence>RRSRRPMRSLRSLAASAYEPVAASAAPPSPVGPRRAAVVAAASLEAHEGACPAVGPPGQLRQQRGRTLAALGAALCLAAVAATG</sequence>
<accession>A0ABN9PWX8</accession>
<reference evidence="1" key="1">
    <citation type="submission" date="2023-10" db="EMBL/GenBank/DDBJ databases">
        <authorList>
            <person name="Chen Y."/>
            <person name="Shah S."/>
            <person name="Dougan E. K."/>
            <person name="Thang M."/>
            <person name="Chan C."/>
        </authorList>
    </citation>
    <scope>NUCLEOTIDE SEQUENCE [LARGE SCALE GENOMIC DNA]</scope>
</reference>
<protein>
    <submittedName>
        <fullName evidence="1">Uncharacterized protein</fullName>
    </submittedName>
</protein>
<dbReference type="EMBL" id="CAUYUJ010001572">
    <property type="protein sequence ID" value="CAK0796571.1"/>
    <property type="molecule type" value="Genomic_DNA"/>
</dbReference>